<proteinExistence type="predicted"/>
<reference evidence="1" key="1">
    <citation type="submission" date="2020-03" db="EMBL/GenBank/DDBJ databases">
        <title>A transcriptome and proteome of the tick Rhipicephalus microplus shaped by the genetic composition of its hosts and developmental stage.</title>
        <authorList>
            <person name="Garcia G.R."/>
            <person name="Ribeiro J.M.C."/>
            <person name="Maruyama S.R."/>
            <person name="Gardinasse L.G."/>
            <person name="Nelson K."/>
            <person name="Ferreira B.R."/>
            <person name="Andrade T.G."/>
            <person name="Santos I.K.F.M."/>
        </authorList>
    </citation>
    <scope>NUCLEOTIDE SEQUENCE</scope>
    <source>
        <strain evidence="1">NSGR</strain>
        <tissue evidence="1">Salivary glands</tissue>
    </source>
</reference>
<sequence>MRFYGCTVVMIQCVRRCILRTSRSWGPSCKRKGTVRCSGQVVRSQPGQEVNDAVIRHSLQSATARLHHSWVQSTWTSHASSCACASTSALRLSYRLRSALMTSTYRDG</sequence>
<evidence type="ECO:0000313" key="1">
    <source>
        <dbReference type="EMBL" id="NIE50008.1"/>
    </source>
</evidence>
<dbReference type="EMBL" id="GIKN01007735">
    <property type="protein sequence ID" value="NIE50008.1"/>
    <property type="molecule type" value="Transcribed_RNA"/>
</dbReference>
<organism evidence="1">
    <name type="scientific">Rhipicephalus microplus</name>
    <name type="common">Cattle tick</name>
    <name type="synonym">Boophilus microplus</name>
    <dbReference type="NCBI Taxonomy" id="6941"/>
    <lineage>
        <taxon>Eukaryota</taxon>
        <taxon>Metazoa</taxon>
        <taxon>Ecdysozoa</taxon>
        <taxon>Arthropoda</taxon>
        <taxon>Chelicerata</taxon>
        <taxon>Arachnida</taxon>
        <taxon>Acari</taxon>
        <taxon>Parasitiformes</taxon>
        <taxon>Ixodida</taxon>
        <taxon>Ixodoidea</taxon>
        <taxon>Ixodidae</taxon>
        <taxon>Rhipicephalinae</taxon>
        <taxon>Rhipicephalus</taxon>
        <taxon>Boophilus</taxon>
    </lineage>
</organism>
<name>A0A6G5AHE5_RHIMP</name>
<protein>
    <submittedName>
        <fullName evidence="1">Uncharacterized protein</fullName>
    </submittedName>
</protein>
<accession>A0A6G5AHE5</accession>
<dbReference type="AlphaFoldDB" id="A0A6G5AHE5"/>